<feature type="transmembrane region" description="Helical" evidence="1">
    <location>
        <begin position="141"/>
        <end position="157"/>
    </location>
</feature>
<evidence type="ECO:0000259" key="2">
    <source>
        <dbReference type="Pfam" id="PF04235"/>
    </source>
</evidence>
<evidence type="ECO:0000313" key="3">
    <source>
        <dbReference type="EMBL" id="PAF25022.1"/>
    </source>
</evidence>
<feature type="transmembrane region" description="Helical" evidence="1">
    <location>
        <begin position="210"/>
        <end position="236"/>
    </location>
</feature>
<name>A0A268RXQ2_SHOCL</name>
<dbReference type="Pfam" id="PF04235">
    <property type="entry name" value="DUF418"/>
    <property type="match status" value="1"/>
</dbReference>
<dbReference type="EMBL" id="NPBS01000082">
    <property type="protein sequence ID" value="PAF25022.1"/>
    <property type="molecule type" value="Genomic_DNA"/>
</dbReference>
<feature type="domain" description="DUF418" evidence="2">
    <location>
        <begin position="239"/>
        <end position="402"/>
    </location>
</feature>
<dbReference type="PANTHER" id="PTHR30590:SF2">
    <property type="entry name" value="INNER MEMBRANE PROTEIN"/>
    <property type="match status" value="1"/>
</dbReference>
<keyword evidence="1" id="KW-0812">Transmembrane</keyword>
<feature type="transmembrane region" description="Helical" evidence="1">
    <location>
        <begin position="117"/>
        <end position="135"/>
    </location>
</feature>
<feature type="transmembrane region" description="Helical" evidence="1">
    <location>
        <begin position="257"/>
        <end position="275"/>
    </location>
</feature>
<keyword evidence="1" id="KW-0472">Membrane</keyword>
<gene>
    <name evidence="3" type="ORF">CHH61_15640</name>
</gene>
<dbReference type="AlphaFoldDB" id="A0A268RXQ2"/>
<dbReference type="InterPro" id="IPR052529">
    <property type="entry name" value="Bact_Transport_Assoc"/>
</dbReference>
<sequence>MNDHFHKMEETITQKREKAQMNRIAQLGQKRFVSLDLARGFMLLLVALAHASLFLGSSLLTRPESMSMYDTIVNYLSVFLVDNRARAMFALLFGYGLTLIVRSYLKRNKPIKEAKTSLYRRAWFLILFGFILSVLIGGKDILAIYGTALLACCWLLFRSDKTVLRSIMAVSLAYAVILPLTWIAMAYAQFNGNAILPGNYAHYFERVTSQFIQFATGGPFIAHFLLPVGVSILIGIYFGQKGLLNESPKNKPFLKKAAVYGLSISLIGALPHALYSNQLIELPPALVGLTFSLHMATGILGGVAYAAIFGLIGPKITNPSGIVWAITSLGKRSLTFFIYNEIMLIVLFSKQTLNLGNQLGMAAGWGLTLCIWLTALGCAAWLESKQKSGPIDHLFRKLVYRKSSPRAS</sequence>
<dbReference type="InterPro" id="IPR007349">
    <property type="entry name" value="DUF418"/>
</dbReference>
<dbReference type="PANTHER" id="PTHR30590">
    <property type="entry name" value="INNER MEMBRANE PROTEIN"/>
    <property type="match status" value="1"/>
</dbReference>
<feature type="transmembrane region" description="Helical" evidence="1">
    <location>
        <begin position="287"/>
        <end position="312"/>
    </location>
</feature>
<feature type="transmembrane region" description="Helical" evidence="1">
    <location>
        <begin position="85"/>
        <end position="105"/>
    </location>
</feature>
<reference evidence="3 4" key="1">
    <citation type="submission" date="2017-07" db="EMBL/GenBank/DDBJ databases">
        <title>Isolation and whole genome analysis of endospore-forming bacteria from heroin.</title>
        <authorList>
            <person name="Kalinowski J."/>
            <person name="Ahrens B."/>
            <person name="Al-Dilaimi A."/>
            <person name="Winkler A."/>
            <person name="Wibberg D."/>
            <person name="Schleenbecker U."/>
            <person name="Ruckert C."/>
            <person name="Wolfel R."/>
            <person name="Grass G."/>
        </authorList>
    </citation>
    <scope>NUCLEOTIDE SEQUENCE [LARGE SCALE GENOMIC DNA]</scope>
    <source>
        <strain evidence="3 4">7523-2</strain>
    </source>
</reference>
<organism evidence="3 4">
    <name type="scientific">Shouchella clausii</name>
    <name type="common">Alkalihalobacillus clausii</name>
    <dbReference type="NCBI Taxonomy" id="79880"/>
    <lineage>
        <taxon>Bacteria</taxon>
        <taxon>Bacillati</taxon>
        <taxon>Bacillota</taxon>
        <taxon>Bacilli</taxon>
        <taxon>Bacillales</taxon>
        <taxon>Bacillaceae</taxon>
        <taxon>Shouchella</taxon>
    </lineage>
</organism>
<feature type="transmembrane region" description="Helical" evidence="1">
    <location>
        <begin position="333"/>
        <end position="350"/>
    </location>
</feature>
<feature type="transmembrane region" description="Helical" evidence="1">
    <location>
        <begin position="169"/>
        <end position="190"/>
    </location>
</feature>
<feature type="transmembrane region" description="Helical" evidence="1">
    <location>
        <begin position="40"/>
        <end position="60"/>
    </location>
</feature>
<keyword evidence="1" id="KW-1133">Transmembrane helix</keyword>
<accession>A0A268RXQ2</accession>
<proteinExistence type="predicted"/>
<protein>
    <recommendedName>
        <fullName evidence="2">DUF418 domain-containing protein</fullName>
    </recommendedName>
</protein>
<comment type="caution">
    <text evidence="3">The sequence shown here is derived from an EMBL/GenBank/DDBJ whole genome shotgun (WGS) entry which is preliminary data.</text>
</comment>
<dbReference type="Proteomes" id="UP000216133">
    <property type="component" value="Unassembled WGS sequence"/>
</dbReference>
<feature type="transmembrane region" description="Helical" evidence="1">
    <location>
        <begin position="362"/>
        <end position="382"/>
    </location>
</feature>
<evidence type="ECO:0000256" key="1">
    <source>
        <dbReference type="SAM" id="Phobius"/>
    </source>
</evidence>
<evidence type="ECO:0000313" key="4">
    <source>
        <dbReference type="Proteomes" id="UP000216133"/>
    </source>
</evidence>